<dbReference type="Pfam" id="PF20182">
    <property type="entry name" value="DUF6545"/>
    <property type="match status" value="1"/>
</dbReference>
<feature type="transmembrane region" description="Helical" evidence="1">
    <location>
        <begin position="105"/>
        <end position="123"/>
    </location>
</feature>
<protein>
    <recommendedName>
        <fullName evidence="2">DUF6545 domain-containing protein</fullName>
    </recommendedName>
</protein>
<reference evidence="3 4" key="1">
    <citation type="journal article" date="2019" name="ACS Chem. Biol.">
        <title>Identification and Mobilization of a Cryptic Antibiotic Biosynthesis Gene Locus from a Human-Pathogenic Nocardia Isolate.</title>
        <authorList>
            <person name="Herisse M."/>
            <person name="Ishida K."/>
            <person name="Porter J.L."/>
            <person name="Howden B."/>
            <person name="Hertweck C."/>
            <person name="Stinear T.P."/>
            <person name="Pidot S.J."/>
        </authorList>
    </citation>
    <scope>NUCLEOTIDE SEQUENCE [LARGE SCALE GENOMIC DNA]</scope>
    <source>
        <strain evidence="3 4">AUSMDU00024985</strain>
    </source>
</reference>
<feature type="transmembrane region" description="Helical" evidence="1">
    <location>
        <begin position="36"/>
        <end position="53"/>
    </location>
</feature>
<feature type="domain" description="DUF6545" evidence="2">
    <location>
        <begin position="248"/>
        <end position="370"/>
    </location>
</feature>
<accession>A0A6G9XK84</accession>
<keyword evidence="1" id="KW-0812">Transmembrane</keyword>
<keyword evidence="1" id="KW-0472">Membrane</keyword>
<feature type="transmembrane region" description="Helical" evidence="1">
    <location>
        <begin position="143"/>
        <end position="163"/>
    </location>
</feature>
<feature type="transmembrane region" description="Helical" evidence="1">
    <location>
        <begin position="221"/>
        <end position="242"/>
    </location>
</feature>
<proteinExistence type="predicted"/>
<evidence type="ECO:0000313" key="3">
    <source>
        <dbReference type="EMBL" id="QIS01341.1"/>
    </source>
</evidence>
<evidence type="ECO:0000259" key="2">
    <source>
        <dbReference type="Pfam" id="PF20182"/>
    </source>
</evidence>
<organism evidence="3 4">
    <name type="scientific">Nocardia brasiliensis</name>
    <dbReference type="NCBI Taxonomy" id="37326"/>
    <lineage>
        <taxon>Bacteria</taxon>
        <taxon>Bacillati</taxon>
        <taxon>Actinomycetota</taxon>
        <taxon>Actinomycetes</taxon>
        <taxon>Mycobacteriales</taxon>
        <taxon>Nocardiaceae</taxon>
        <taxon>Nocardia</taxon>
    </lineage>
</organism>
<dbReference type="RefSeq" id="WP_167460487.1">
    <property type="nucleotide sequence ID" value="NZ_CP046171.1"/>
</dbReference>
<feature type="transmembrane region" description="Helical" evidence="1">
    <location>
        <begin position="6"/>
        <end position="24"/>
    </location>
</feature>
<sequence>MTDMTSSWPTVISAPLVCGIWVLWGIRMVGFHATVYARRANLLLAGLAVAATLREPTWQGWVYTLSGGCLSVATQFQLAMAVMIAVAGVNVLTLRAVLGRATSPYLVVGLGLSCAVTTMISGAHARAAGVMIEQDVGWGAVGYWASLLPLTWWMAVLLVEVCLVELRGRTDPRDLALLGAGLVFLVILFAGFTCAPIAAVYQIAGRHTVFARIQQVIDRDVLLWQAVLFAVLVAIPVLLRAAEWLELDNHSRSRKRLLPLWADLTATCPEVVYTGPVIGSRRSRFLLHRTVIEIRDSVRILAGYDVPQEQAHRAVVAGLDPTMVSAVRLARACRARRTGVTRCGRGMSMIASTGGVDAEIAELTALAECWARAQIIAARSEAVGQSGMSECGT</sequence>
<dbReference type="InterPro" id="IPR046675">
    <property type="entry name" value="DUF6545"/>
</dbReference>
<keyword evidence="1" id="KW-1133">Transmembrane helix</keyword>
<dbReference type="AlphaFoldDB" id="A0A6G9XK84"/>
<evidence type="ECO:0000313" key="4">
    <source>
        <dbReference type="Proteomes" id="UP000501705"/>
    </source>
</evidence>
<gene>
    <name evidence="3" type="ORF">F5X71_02565</name>
</gene>
<dbReference type="EMBL" id="CP046171">
    <property type="protein sequence ID" value="QIS01341.1"/>
    <property type="molecule type" value="Genomic_DNA"/>
</dbReference>
<name>A0A6G9XK84_NOCBR</name>
<evidence type="ECO:0000256" key="1">
    <source>
        <dbReference type="SAM" id="Phobius"/>
    </source>
</evidence>
<feature type="transmembrane region" description="Helical" evidence="1">
    <location>
        <begin position="175"/>
        <end position="201"/>
    </location>
</feature>
<feature type="transmembrane region" description="Helical" evidence="1">
    <location>
        <begin position="73"/>
        <end position="93"/>
    </location>
</feature>
<dbReference type="Proteomes" id="UP000501705">
    <property type="component" value="Chromosome"/>
</dbReference>